<dbReference type="EMBL" id="JARJLG010000077">
    <property type="protein sequence ID" value="KAJ7751797.1"/>
    <property type="molecule type" value="Genomic_DNA"/>
</dbReference>
<comment type="caution">
    <text evidence="2">The sequence shown here is derived from an EMBL/GenBank/DDBJ whole genome shotgun (WGS) entry which is preliminary data.</text>
</comment>
<evidence type="ECO:0000256" key="1">
    <source>
        <dbReference type="SAM" id="MobiDB-lite"/>
    </source>
</evidence>
<dbReference type="AlphaFoldDB" id="A0AAD7IWA9"/>
<dbReference type="Pfam" id="PF18759">
    <property type="entry name" value="Plavaka"/>
    <property type="match status" value="1"/>
</dbReference>
<feature type="region of interest" description="Disordered" evidence="1">
    <location>
        <begin position="1"/>
        <end position="59"/>
    </location>
</feature>
<keyword evidence="3" id="KW-1185">Reference proteome</keyword>
<evidence type="ECO:0000313" key="2">
    <source>
        <dbReference type="EMBL" id="KAJ7751797.1"/>
    </source>
</evidence>
<sequence>MDIDAGDNNFDEILDEQNPDAYFDPLASPDITMPSADLRADNPRKRPRATVEEVEDEDSRWYQHFPEDRAAGAILEKCQTQFEKLRDEQKKAGDAPWTPFESEDEWELARWLITSGASGKKNDEFLKLNKVKQGIDPSFHNYRALLQRIDALPQGPKWTCYPFDMEGDELDAHGKPRTEVFEIWYRDPVECVRELLGNPSFTKQAYEPCRIFKQENCSNREFNEMWTAEWWWEIQELLPIGATLAPIILASDKTQLTRFSGDKQAWPVYLTIGNVDKETRRTPSSRATILLGYIPVSKLEIFSKKKRSGALHQMFHDCMRIMLGALKAAGGHGVTMDCADGFVRKIFPILAAYIADYPEQCLVACCMENSCPGCLCSPKGRGDTDHAESRDPLFTLKTLGEQSRGEAPPAFSEHNLRPINPFWADFPHCNIFSSMTPDQLHELHNGAFGDHIVKWSTAATNGEADEIDRRFRAMTSHPSLRHFKKGISLTTQWTGTERKNMEKVFLGVLANTTDPGVQLSVRGMMDFIHYAHFETHCDESLVELDQAWSAFHHCAGSCFSPRAWRRSYRW</sequence>
<reference evidence="2" key="1">
    <citation type="submission" date="2023-03" db="EMBL/GenBank/DDBJ databases">
        <title>Massive genome expansion in bonnet fungi (Mycena s.s.) driven by repeated elements and novel gene families across ecological guilds.</title>
        <authorList>
            <consortium name="Lawrence Berkeley National Laboratory"/>
            <person name="Harder C.B."/>
            <person name="Miyauchi S."/>
            <person name="Viragh M."/>
            <person name="Kuo A."/>
            <person name="Thoen E."/>
            <person name="Andreopoulos B."/>
            <person name="Lu D."/>
            <person name="Skrede I."/>
            <person name="Drula E."/>
            <person name="Henrissat B."/>
            <person name="Morin E."/>
            <person name="Kohler A."/>
            <person name="Barry K."/>
            <person name="LaButti K."/>
            <person name="Morin E."/>
            <person name="Salamov A."/>
            <person name="Lipzen A."/>
            <person name="Mereny Z."/>
            <person name="Hegedus B."/>
            <person name="Baldrian P."/>
            <person name="Stursova M."/>
            <person name="Weitz H."/>
            <person name="Taylor A."/>
            <person name="Grigoriev I.V."/>
            <person name="Nagy L.G."/>
            <person name="Martin F."/>
            <person name="Kauserud H."/>
        </authorList>
    </citation>
    <scope>NUCLEOTIDE SEQUENCE</scope>
    <source>
        <strain evidence="2">CBHHK188m</strain>
    </source>
</reference>
<name>A0AAD7IWA9_9AGAR</name>
<evidence type="ECO:0000313" key="3">
    <source>
        <dbReference type="Proteomes" id="UP001215280"/>
    </source>
</evidence>
<protein>
    <submittedName>
        <fullName evidence="2">Uncharacterized protein</fullName>
    </submittedName>
</protein>
<organism evidence="2 3">
    <name type="scientific">Mycena maculata</name>
    <dbReference type="NCBI Taxonomy" id="230809"/>
    <lineage>
        <taxon>Eukaryota</taxon>
        <taxon>Fungi</taxon>
        <taxon>Dikarya</taxon>
        <taxon>Basidiomycota</taxon>
        <taxon>Agaricomycotina</taxon>
        <taxon>Agaricomycetes</taxon>
        <taxon>Agaricomycetidae</taxon>
        <taxon>Agaricales</taxon>
        <taxon>Marasmiineae</taxon>
        <taxon>Mycenaceae</taxon>
        <taxon>Mycena</taxon>
    </lineage>
</organism>
<proteinExistence type="predicted"/>
<dbReference type="Proteomes" id="UP001215280">
    <property type="component" value="Unassembled WGS sequence"/>
</dbReference>
<gene>
    <name evidence="2" type="ORF">DFH07DRAFT_745338</name>
</gene>
<accession>A0AAD7IWA9</accession>
<feature type="compositionally biased region" description="Acidic residues" evidence="1">
    <location>
        <begin position="1"/>
        <end position="18"/>
    </location>
</feature>
<dbReference type="InterPro" id="IPR041078">
    <property type="entry name" value="Plavaka"/>
</dbReference>